<proteinExistence type="predicted"/>
<dbReference type="AlphaFoldDB" id="A0A2Z6N3C8"/>
<accession>A0A2Z6N3C8</accession>
<name>A0A2Z6N3C8_TRISU</name>
<sequence length="96" mass="10869">MDHKLQKPQNFNFQIIGATPSTQSVRGPTPFGRPMSSPPGFPFPYHSGTTPFRGPTPSPISLPFPYYGPEGSWSRQPEFTYFTPTPRLPYQDPNRR</sequence>
<gene>
    <name evidence="2" type="ORF">TSUD_65350</name>
</gene>
<organism evidence="2 3">
    <name type="scientific">Trifolium subterraneum</name>
    <name type="common">Subterranean clover</name>
    <dbReference type="NCBI Taxonomy" id="3900"/>
    <lineage>
        <taxon>Eukaryota</taxon>
        <taxon>Viridiplantae</taxon>
        <taxon>Streptophyta</taxon>
        <taxon>Embryophyta</taxon>
        <taxon>Tracheophyta</taxon>
        <taxon>Spermatophyta</taxon>
        <taxon>Magnoliopsida</taxon>
        <taxon>eudicotyledons</taxon>
        <taxon>Gunneridae</taxon>
        <taxon>Pentapetalae</taxon>
        <taxon>rosids</taxon>
        <taxon>fabids</taxon>
        <taxon>Fabales</taxon>
        <taxon>Fabaceae</taxon>
        <taxon>Papilionoideae</taxon>
        <taxon>50 kb inversion clade</taxon>
        <taxon>NPAAA clade</taxon>
        <taxon>Hologalegina</taxon>
        <taxon>IRL clade</taxon>
        <taxon>Trifolieae</taxon>
        <taxon>Trifolium</taxon>
    </lineage>
</organism>
<reference evidence="3" key="1">
    <citation type="journal article" date="2017" name="Front. Plant Sci.">
        <title>Climate Clever Clovers: New Paradigm to Reduce the Environmental Footprint of Ruminants by Breeding Low Methanogenic Forages Utilizing Haplotype Variation.</title>
        <authorList>
            <person name="Kaur P."/>
            <person name="Appels R."/>
            <person name="Bayer P.E."/>
            <person name="Keeble-Gagnere G."/>
            <person name="Wang J."/>
            <person name="Hirakawa H."/>
            <person name="Shirasawa K."/>
            <person name="Vercoe P."/>
            <person name="Stefanova K."/>
            <person name="Durmic Z."/>
            <person name="Nichols P."/>
            <person name="Revell C."/>
            <person name="Isobe S.N."/>
            <person name="Edwards D."/>
            <person name="Erskine W."/>
        </authorList>
    </citation>
    <scope>NUCLEOTIDE SEQUENCE [LARGE SCALE GENOMIC DNA]</scope>
    <source>
        <strain evidence="3">cv. Daliak</strain>
    </source>
</reference>
<keyword evidence="3" id="KW-1185">Reference proteome</keyword>
<feature type="region of interest" description="Disordered" evidence="1">
    <location>
        <begin position="1"/>
        <end position="57"/>
    </location>
</feature>
<feature type="region of interest" description="Disordered" evidence="1">
    <location>
        <begin position="77"/>
        <end position="96"/>
    </location>
</feature>
<protein>
    <submittedName>
        <fullName evidence="2">Uncharacterized protein</fullName>
    </submittedName>
</protein>
<feature type="compositionally biased region" description="Polar residues" evidence="1">
    <location>
        <begin position="7"/>
        <end position="26"/>
    </location>
</feature>
<evidence type="ECO:0000313" key="3">
    <source>
        <dbReference type="Proteomes" id="UP000242715"/>
    </source>
</evidence>
<evidence type="ECO:0000313" key="2">
    <source>
        <dbReference type="EMBL" id="GAU30525.1"/>
    </source>
</evidence>
<dbReference type="EMBL" id="DF973428">
    <property type="protein sequence ID" value="GAU30525.1"/>
    <property type="molecule type" value="Genomic_DNA"/>
</dbReference>
<dbReference type="Proteomes" id="UP000242715">
    <property type="component" value="Unassembled WGS sequence"/>
</dbReference>
<evidence type="ECO:0000256" key="1">
    <source>
        <dbReference type="SAM" id="MobiDB-lite"/>
    </source>
</evidence>